<evidence type="ECO:0000313" key="2">
    <source>
        <dbReference type="Proteomes" id="UP001207468"/>
    </source>
</evidence>
<accession>A0ACC0UF63</accession>
<organism evidence="1 2">
    <name type="scientific">Russula earlei</name>
    <dbReference type="NCBI Taxonomy" id="71964"/>
    <lineage>
        <taxon>Eukaryota</taxon>
        <taxon>Fungi</taxon>
        <taxon>Dikarya</taxon>
        <taxon>Basidiomycota</taxon>
        <taxon>Agaricomycotina</taxon>
        <taxon>Agaricomycetes</taxon>
        <taxon>Russulales</taxon>
        <taxon>Russulaceae</taxon>
        <taxon>Russula</taxon>
    </lineage>
</organism>
<name>A0ACC0UF63_9AGAM</name>
<sequence>MDPHNNLDLSPFHQYDPDAPMPQHDIHQEYQIPQATGSYNTFQQPPGAETETPLPPTQPYQPKHSLQDSMSRLGGYPGIGGHPTQTLMPFPIGNQSDESTNTFYGPTPSRSISLSPSHVYHIRPSVPEFRHPSTSQPTPHTLSNPPRGHSSRKFRATSPPSPTPTQALRDRSSLPRVDHYTSATHIAFPPSKLPTANTMQLGVSFPAPAPSGAPRRHHSETDMPNAQNALQSLYNLGHPPASTMYSPFSEQSGFSAEPSGSQRIAPWFMDTMPDPSCHSHALPVRNTDDSFPSTASDSPDGSVSSMYSGLSSAVAHGAPSHAADPKRPPTTSSDPRATNRLLDQRKSDDENIEALCKLFVPEGAEVKWKKDRLGMIVHYATQLVERYKHLLEYYERNTGARKEHLVESDEGLTESQGQLLTSHGDVSNLMGHWVTTNNNMDSTLGSVQPWLRHQPRSSPIDERHDASRPM</sequence>
<proteinExistence type="predicted"/>
<protein>
    <submittedName>
        <fullName evidence="1">Uncharacterized protein</fullName>
    </submittedName>
</protein>
<dbReference type="Proteomes" id="UP001207468">
    <property type="component" value="Unassembled WGS sequence"/>
</dbReference>
<gene>
    <name evidence="1" type="ORF">F5148DRAFT_1282233</name>
</gene>
<dbReference type="EMBL" id="JAGFNK010000048">
    <property type="protein sequence ID" value="KAI9510142.1"/>
    <property type="molecule type" value="Genomic_DNA"/>
</dbReference>
<keyword evidence="2" id="KW-1185">Reference proteome</keyword>
<comment type="caution">
    <text evidence="1">The sequence shown here is derived from an EMBL/GenBank/DDBJ whole genome shotgun (WGS) entry which is preliminary data.</text>
</comment>
<reference evidence="1" key="1">
    <citation type="submission" date="2021-03" db="EMBL/GenBank/DDBJ databases">
        <title>Evolutionary priming and transition to the ectomycorrhizal habit in an iconic lineage of mushroom-forming fungi: is preadaptation a requirement?</title>
        <authorList>
            <consortium name="DOE Joint Genome Institute"/>
            <person name="Looney B.P."/>
            <person name="Miyauchi S."/>
            <person name="Morin E."/>
            <person name="Drula E."/>
            <person name="Courty P.E."/>
            <person name="Chicoki N."/>
            <person name="Fauchery L."/>
            <person name="Kohler A."/>
            <person name="Kuo A."/>
            <person name="LaButti K."/>
            <person name="Pangilinan J."/>
            <person name="Lipzen A."/>
            <person name="Riley R."/>
            <person name="Andreopoulos W."/>
            <person name="He G."/>
            <person name="Johnson J."/>
            <person name="Barry K.W."/>
            <person name="Grigoriev I.V."/>
            <person name="Nagy L."/>
            <person name="Hibbett D."/>
            <person name="Henrissat B."/>
            <person name="Matheny P.B."/>
            <person name="Labbe J."/>
            <person name="Martin A.F."/>
        </authorList>
    </citation>
    <scope>NUCLEOTIDE SEQUENCE</scope>
    <source>
        <strain evidence="1">BPL698</strain>
    </source>
</reference>
<evidence type="ECO:0000313" key="1">
    <source>
        <dbReference type="EMBL" id="KAI9510142.1"/>
    </source>
</evidence>